<feature type="transmembrane region" description="Helical" evidence="8">
    <location>
        <begin position="82"/>
        <end position="99"/>
    </location>
</feature>
<reference evidence="9" key="1">
    <citation type="journal article" date="2014" name="Nucleic Acids Res.">
        <title>The evolutionary dynamics of variant antigen genes in Babesia reveal a history of genomic innovation underlying host-parasite interaction.</title>
        <authorList>
            <person name="Jackson A.P."/>
            <person name="Otto T.D."/>
            <person name="Darby A."/>
            <person name="Ramaprasad A."/>
            <person name="Xia D."/>
            <person name="Echaide I.E."/>
            <person name="Farber M."/>
            <person name="Gahlot S."/>
            <person name="Gamble J."/>
            <person name="Gupta D."/>
            <person name="Gupta Y."/>
            <person name="Jackson L."/>
            <person name="Malandrin L."/>
            <person name="Malas T.B."/>
            <person name="Moussa E."/>
            <person name="Nair M."/>
            <person name="Reid A.J."/>
            <person name="Sanders M."/>
            <person name="Sharma J."/>
            <person name="Tracey A."/>
            <person name="Quail M.A."/>
            <person name="Weir W."/>
            <person name="Wastling J.M."/>
            <person name="Hall N."/>
            <person name="Willadsen P."/>
            <person name="Lingelbach K."/>
            <person name="Shiels B."/>
            <person name="Tait A."/>
            <person name="Berriman M."/>
            <person name="Allred D.R."/>
            <person name="Pain A."/>
        </authorList>
    </citation>
    <scope>NUCLEOTIDE SEQUENCE</scope>
    <source>
        <strain evidence="9">1802A</strain>
    </source>
</reference>
<dbReference type="EMBL" id="JAHBMH010000034">
    <property type="protein sequence ID" value="KAK1936852.1"/>
    <property type="molecule type" value="Genomic_DNA"/>
</dbReference>
<name>A0AAD9GEC0_BABDI</name>
<evidence type="ECO:0000256" key="4">
    <source>
        <dbReference type="ARBA" id="ARBA00022692"/>
    </source>
</evidence>
<evidence type="ECO:0000256" key="8">
    <source>
        <dbReference type="RuleBase" id="RU368033"/>
    </source>
</evidence>
<keyword evidence="10" id="KW-1185">Reference proteome</keyword>
<comment type="subcellular location">
    <subcellularLocation>
        <location evidence="1 8">Endoplasmic reticulum membrane</location>
        <topology evidence="1 8">Multi-pass membrane protein</topology>
    </subcellularLocation>
</comment>
<dbReference type="Proteomes" id="UP001195914">
    <property type="component" value="Unassembled WGS sequence"/>
</dbReference>
<dbReference type="InterPro" id="IPR009582">
    <property type="entry name" value="Spc2/SPCS2"/>
</dbReference>
<accession>A0AAD9GEC0</accession>
<protein>
    <recommendedName>
        <fullName evidence="3 8">Signal peptidase complex subunit 2</fullName>
    </recommendedName>
</protein>
<evidence type="ECO:0000256" key="5">
    <source>
        <dbReference type="ARBA" id="ARBA00022824"/>
    </source>
</evidence>
<dbReference type="AlphaFoldDB" id="A0AAD9GEC0"/>
<dbReference type="Pfam" id="PF06703">
    <property type="entry name" value="SPC25"/>
    <property type="match status" value="1"/>
</dbReference>
<gene>
    <name evidence="9" type="ORF">X943_001492</name>
</gene>
<evidence type="ECO:0000256" key="1">
    <source>
        <dbReference type="ARBA" id="ARBA00004477"/>
    </source>
</evidence>
<keyword evidence="7 8" id="KW-0472">Membrane</keyword>
<evidence type="ECO:0000256" key="6">
    <source>
        <dbReference type="ARBA" id="ARBA00022989"/>
    </source>
</evidence>
<sequence>MKVKARAPQKFEEEETPQLSTMYCTQEIGKILQSHTLEELSKLGLREDVGVSYTKIFFSLLLCGIGTYSALFTSLEKSKDKLRLTVIAFFIVLVIMMAYDRLVLKGTSFRVYIDDHAKVYLWCNVNWRNATYDIAYASSNNLSEVTTYEVPLGEAFFEDGKFDKEWYSDSMAKLCKEIKATHMKKTI</sequence>
<evidence type="ECO:0000313" key="10">
    <source>
        <dbReference type="Proteomes" id="UP001195914"/>
    </source>
</evidence>
<comment type="caution">
    <text evidence="9">The sequence shown here is derived from an EMBL/GenBank/DDBJ whole genome shotgun (WGS) entry which is preliminary data.</text>
</comment>
<evidence type="ECO:0000256" key="2">
    <source>
        <dbReference type="ARBA" id="ARBA00007324"/>
    </source>
</evidence>
<comment type="function">
    <text evidence="8">Component of the signal peptidase complex (SPC) which catalyzes the cleavage of N-terminal signal sequences from nascent proteins as they are translocated into the lumen of the endoplasmic reticulum. Enhances the enzymatic activity of SPC and facilitates the interactions between different components of the translocation site.</text>
</comment>
<dbReference type="GO" id="GO:0006465">
    <property type="term" value="P:signal peptide processing"/>
    <property type="evidence" value="ECO:0007669"/>
    <property type="project" value="UniProtKB-UniRule"/>
</dbReference>
<feature type="transmembrane region" description="Helical" evidence="8">
    <location>
        <begin position="56"/>
        <end position="75"/>
    </location>
</feature>
<comment type="similarity">
    <text evidence="2 8">Belongs to the SPCS2 family.</text>
</comment>
<organism evidence="9 10">
    <name type="scientific">Babesia divergens</name>
    <dbReference type="NCBI Taxonomy" id="32595"/>
    <lineage>
        <taxon>Eukaryota</taxon>
        <taxon>Sar</taxon>
        <taxon>Alveolata</taxon>
        <taxon>Apicomplexa</taxon>
        <taxon>Aconoidasida</taxon>
        <taxon>Piroplasmida</taxon>
        <taxon>Babesiidae</taxon>
        <taxon>Babesia</taxon>
    </lineage>
</organism>
<keyword evidence="4 8" id="KW-0812">Transmembrane</keyword>
<reference evidence="9" key="2">
    <citation type="submission" date="2021-05" db="EMBL/GenBank/DDBJ databases">
        <authorList>
            <person name="Pain A."/>
        </authorList>
    </citation>
    <scope>NUCLEOTIDE SEQUENCE</scope>
    <source>
        <strain evidence="9">1802A</strain>
    </source>
</reference>
<dbReference type="GO" id="GO:0008233">
    <property type="term" value="F:peptidase activity"/>
    <property type="evidence" value="ECO:0007669"/>
    <property type="project" value="UniProtKB-UniRule"/>
</dbReference>
<evidence type="ECO:0000256" key="7">
    <source>
        <dbReference type="ARBA" id="ARBA00023136"/>
    </source>
</evidence>
<evidence type="ECO:0000313" key="9">
    <source>
        <dbReference type="EMBL" id="KAK1936852.1"/>
    </source>
</evidence>
<keyword evidence="6 8" id="KW-1133">Transmembrane helix</keyword>
<dbReference type="GO" id="GO:0005787">
    <property type="term" value="C:signal peptidase complex"/>
    <property type="evidence" value="ECO:0007669"/>
    <property type="project" value="UniProtKB-UniRule"/>
</dbReference>
<keyword evidence="5 8" id="KW-0256">Endoplasmic reticulum</keyword>
<proteinExistence type="inferred from homology"/>
<evidence type="ECO:0000256" key="3">
    <source>
        <dbReference type="ARBA" id="ARBA00017057"/>
    </source>
</evidence>